<dbReference type="EMBL" id="OOIL02001969">
    <property type="protein sequence ID" value="VFQ79496.1"/>
    <property type="molecule type" value="Genomic_DNA"/>
</dbReference>
<evidence type="ECO:0000256" key="1">
    <source>
        <dbReference type="ARBA" id="ARBA00009748"/>
    </source>
</evidence>
<reference evidence="8 9" key="1">
    <citation type="submission" date="2018-04" db="EMBL/GenBank/DDBJ databases">
        <authorList>
            <person name="Vogel A."/>
        </authorList>
    </citation>
    <scope>NUCLEOTIDE SEQUENCE [LARGE SCALE GENOMIC DNA]</scope>
</reference>
<proteinExistence type="inferred from homology"/>
<comment type="similarity">
    <text evidence="1 5">Belongs to the plant LTP family.</text>
</comment>
<dbReference type="OrthoDB" id="1890443at2759"/>
<dbReference type="InterPro" id="IPR036312">
    <property type="entry name" value="Bifun_inhib/LTP/seed_sf"/>
</dbReference>
<dbReference type="Proteomes" id="UP000595140">
    <property type="component" value="Unassembled WGS sequence"/>
</dbReference>
<keyword evidence="4" id="KW-1015">Disulfide bond</keyword>
<feature type="chain" id="PRO_5019743925" description="Non-specific lipid-transfer protein" evidence="6">
    <location>
        <begin position="28"/>
        <end position="119"/>
    </location>
</feature>
<evidence type="ECO:0000256" key="2">
    <source>
        <dbReference type="ARBA" id="ARBA00022448"/>
    </source>
</evidence>
<dbReference type="PANTHER" id="PTHR33076">
    <property type="entry name" value="NON-SPECIFIC LIPID-TRANSFER PROTEIN 2-RELATED"/>
    <property type="match status" value="1"/>
</dbReference>
<evidence type="ECO:0000313" key="8">
    <source>
        <dbReference type="EMBL" id="VFQ79496.1"/>
    </source>
</evidence>
<feature type="signal peptide" evidence="6">
    <location>
        <begin position="1"/>
        <end position="27"/>
    </location>
</feature>
<dbReference type="CDD" id="cd01960">
    <property type="entry name" value="nsLTP1"/>
    <property type="match status" value="1"/>
</dbReference>
<keyword evidence="3 5" id="KW-0446">Lipid-binding</keyword>
<accession>A0A484LU32</accession>
<keyword evidence="9" id="KW-1185">Reference proteome</keyword>
<dbReference type="InterPro" id="IPR016140">
    <property type="entry name" value="Bifunc_inhib/LTP/seed_store"/>
</dbReference>
<evidence type="ECO:0000256" key="4">
    <source>
        <dbReference type="ARBA" id="ARBA00023157"/>
    </source>
</evidence>
<keyword evidence="6" id="KW-0732">Signal</keyword>
<dbReference type="AlphaFoldDB" id="A0A484LU32"/>
<evidence type="ECO:0000256" key="5">
    <source>
        <dbReference type="RuleBase" id="RU000628"/>
    </source>
</evidence>
<dbReference type="GO" id="GO:0006869">
    <property type="term" value="P:lipid transport"/>
    <property type="evidence" value="ECO:0007669"/>
    <property type="project" value="InterPro"/>
</dbReference>
<dbReference type="Pfam" id="PF00234">
    <property type="entry name" value="Tryp_alpha_amyl"/>
    <property type="match status" value="1"/>
</dbReference>
<keyword evidence="2 5" id="KW-0813">Transport</keyword>
<dbReference type="SMART" id="SM00499">
    <property type="entry name" value="AAI"/>
    <property type="match status" value="1"/>
</dbReference>
<dbReference type="GO" id="GO:0008289">
    <property type="term" value="F:lipid binding"/>
    <property type="evidence" value="ECO:0007669"/>
    <property type="project" value="UniProtKB-KW"/>
</dbReference>
<organism evidence="8 9">
    <name type="scientific">Cuscuta campestris</name>
    <dbReference type="NCBI Taxonomy" id="132261"/>
    <lineage>
        <taxon>Eukaryota</taxon>
        <taxon>Viridiplantae</taxon>
        <taxon>Streptophyta</taxon>
        <taxon>Embryophyta</taxon>
        <taxon>Tracheophyta</taxon>
        <taxon>Spermatophyta</taxon>
        <taxon>Magnoliopsida</taxon>
        <taxon>eudicotyledons</taxon>
        <taxon>Gunneridae</taxon>
        <taxon>Pentapetalae</taxon>
        <taxon>asterids</taxon>
        <taxon>lamiids</taxon>
        <taxon>Solanales</taxon>
        <taxon>Convolvulaceae</taxon>
        <taxon>Cuscuteae</taxon>
        <taxon>Cuscuta</taxon>
        <taxon>Cuscuta subgen. Grammica</taxon>
        <taxon>Cuscuta sect. Cleistogrammica</taxon>
    </lineage>
</organism>
<protein>
    <recommendedName>
        <fullName evidence="5">Non-specific lipid-transfer protein</fullName>
    </recommendedName>
</protein>
<gene>
    <name evidence="8" type="ORF">CCAM_LOCUS21272</name>
</gene>
<comment type="function">
    <text evidence="5">Plant non-specific lipid-transfer proteins transfer phospholipids as well as galactolipids across membranes. May play a role in wax or cutin deposition in the cell walls of expanding epidermal cells and certain secretory tissues.</text>
</comment>
<sequence length="119" mass="11768">MASSSAVWFAAAAVCVLAVAFAPRAEAITCGQVASSLGPCLNYLKGAAGMPPPACCAGVKSLNSMAQTTPDRKTACTCLKSVAGSVNGLNPQTAAGLPGKCGVNIPYAISMSTNCANVK</sequence>
<dbReference type="PROSITE" id="PS00597">
    <property type="entry name" value="PLANT_LTP"/>
    <property type="match status" value="1"/>
</dbReference>
<dbReference type="Gene3D" id="1.10.110.10">
    <property type="entry name" value="Plant lipid-transfer and hydrophobic proteins"/>
    <property type="match status" value="1"/>
</dbReference>
<dbReference type="PRINTS" id="PR00382">
    <property type="entry name" value="LIPIDTRNSFER"/>
</dbReference>
<feature type="domain" description="Bifunctional inhibitor/plant lipid transfer protein/seed storage helical" evidence="7">
    <location>
        <begin position="30"/>
        <end position="115"/>
    </location>
</feature>
<evidence type="ECO:0000259" key="7">
    <source>
        <dbReference type="SMART" id="SM00499"/>
    </source>
</evidence>
<dbReference type="FunFam" id="1.10.110.10:FF:000002">
    <property type="entry name" value="Non-specific lipid-transfer protein"/>
    <property type="match status" value="1"/>
</dbReference>
<evidence type="ECO:0000256" key="3">
    <source>
        <dbReference type="ARBA" id="ARBA00023121"/>
    </source>
</evidence>
<name>A0A484LU32_9ASTE</name>
<dbReference type="InterPro" id="IPR000528">
    <property type="entry name" value="Plant_nsLTP"/>
</dbReference>
<dbReference type="SUPFAM" id="SSF47699">
    <property type="entry name" value="Bifunctional inhibitor/lipid-transfer protein/seed storage 2S albumin"/>
    <property type="match status" value="1"/>
</dbReference>
<evidence type="ECO:0000313" key="9">
    <source>
        <dbReference type="Proteomes" id="UP000595140"/>
    </source>
</evidence>
<evidence type="ECO:0000256" key="6">
    <source>
        <dbReference type="SAM" id="SignalP"/>
    </source>
</evidence>